<dbReference type="PANTHER" id="PTHR19964:SF92">
    <property type="entry name" value="PATJ HOMOLOG"/>
    <property type="match status" value="1"/>
</dbReference>
<dbReference type="PANTHER" id="PTHR19964">
    <property type="entry name" value="MULTIPLE PDZ DOMAIN PROTEIN"/>
    <property type="match status" value="1"/>
</dbReference>
<evidence type="ECO:0000259" key="2">
    <source>
        <dbReference type="PROSITE" id="PS50106"/>
    </source>
</evidence>
<dbReference type="InterPro" id="IPR051342">
    <property type="entry name" value="PDZ_scaffold"/>
</dbReference>
<evidence type="ECO:0000256" key="1">
    <source>
        <dbReference type="SAM" id="MobiDB-lite"/>
    </source>
</evidence>
<dbReference type="Proteomes" id="UP001295423">
    <property type="component" value="Unassembled WGS sequence"/>
</dbReference>
<sequence length="770" mass="84749">MPPQLTERITVAVSTKDYSPRKRWPLLTSKKGQLQDHHPTTTSTPPDDYSSLHVKDRTSSHLRKNQMKLADSRTLRFDEPELQDRQQVVVEIQLEMDQLIGKPGLVLERTRGTTLLLVNTIREKGWFTSTALRVGMAVLSVNGVPMAGRTPSKVIKALCQAQDEGKLSLVAGCYTKPETNKCPPEKDESNIAECGSIEVKLTKDNVAIEGSSSTTYNVPRYSRLHTIVTKKTKEDVFGITFRKNARDAPLIIKSFAKKGKFQGSELCPGMVVIQVNEKDATWMNPREAVEELQNAAPGEVSITTEGYTGKAFKAIAGDSLGLSVTSSSSREGVFIVGIDPASEFARSELRAGMQVILINGKPCPLKAEDAVDLLDGTEGEVTILATLAFLDGDNITVSDMTCDSEHDVHESMMNTIGADFQKDNLQSPRPEEEVMILRKLPTRRKTTDAMLSSHPIVSCFGGSMPKKDPRKQRSELVHISLQKELRKTKPGIVLSRKKDSLVVKEIRKDSWFSKTALEAGMVLLAVDNKSVVQKDVEHVFKLFQEARKSGRMLLTARKGENGIHQDQRLSRIQAIAYKKTPTAPIGITFSRADSTSPLVVKEISETGIMKGSMIQPGMVVLQINGRRASWLLSPAEASAAIRHAPVGRISITAEGFCGTAYKSRRNEGFGLIVKNSSSREGLFISHIKEDSPFAFSPLKPGMQILMINGKPCPSTLKATGKLLRKSGEKVEILATSAFQEGFKVTVDDLASRQEGPFLDSYFKCLVFDFD</sequence>
<gene>
    <name evidence="3" type="ORF">CYCCA115_LOCUS4499</name>
</gene>
<protein>
    <recommendedName>
        <fullName evidence="2">PDZ domain-containing protein</fullName>
    </recommendedName>
</protein>
<feature type="domain" description="PDZ" evidence="2">
    <location>
        <begin position="662"/>
        <end position="738"/>
    </location>
</feature>
<comment type="caution">
    <text evidence="3">The sequence shown here is derived from an EMBL/GenBank/DDBJ whole genome shotgun (WGS) entry which is preliminary data.</text>
</comment>
<dbReference type="InterPro" id="IPR001478">
    <property type="entry name" value="PDZ"/>
</dbReference>
<proteinExistence type="predicted"/>
<evidence type="ECO:0000313" key="3">
    <source>
        <dbReference type="EMBL" id="CAJ1935162.1"/>
    </source>
</evidence>
<evidence type="ECO:0000313" key="4">
    <source>
        <dbReference type="Proteomes" id="UP001295423"/>
    </source>
</evidence>
<keyword evidence="4" id="KW-1185">Reference proteome</keyword>
<dbReference type="InterPro" id="IPR036034">
    <property type="entry name" value="PDZ_sf"/>
</dbReference>
<name>A0AAD2FFR1_9STRA</name>
<accession>A0AAD2FFR1</accession>
<feature type="domain" description="PDZ" evidence="2">
    <location>
        <begin position="317"/>
        <end position="383"/>
    </location>
</feature>
<dbReference type="Gene3D" id="2.30.42.10">
    <property type="match status" value="6"/>
</dbReference>
<dbReference type="PROSITE" id="PS50106">
    <property type="entry name" value="PDZ"/>
    <property type="match status" value="2"/>
</dbReference>
<dbReference type="Pfam" id="PF00595">
    <property type="entry name" value="PDZ"/>
    <property type="match status" value="1"/>
</dbReference>
<dbReference type="SUPFAM" id="SSF50156">
    <property type="entry name" value="PDZ domain-like"/>
    <property type="match status" value="5"/>
</dbReference>
<dbReference type="AlphaFoldDB" id="A0AAD2FFR1"/>
<feature type="region of interest" description="Disordered" evidence="1">
    <location>
        <begin position="22"/>
        <end position="66"/>
    </location>
</feature>
<dbReference type="SMART" id="SM00228">
    <property type="entry name" value="PDZ"/>
    <property type="match status" value="6"/>
</dbReference>
<feature type="compositionally biased region" description="Low complexity" evidence="1">
    <location>
        <begin position="40"/>
        <end position="51"/>
    </location>
</feature>
<reference evidence="3" key="1">
    <citation type="submission" date="2023-08" db="EMBL/GenBank/DDBJ databases">
        <authorList>
            <person name="Audoor S."/>
            <person name="Bilcke G."/>
        </authorList>
    </citation>
    <scope>NUCLEOTIDE SEQUENCE</scope>
</reference>
<dbReference type="EMBL" id="CAKOGP040000446">
    <property type="protein sequence ID" value="CAJ1935162.1"/>
    <property type="molecule type" value="Genomic_DNA"/>
</dbReference>
<organism evidence="3 4">
    <name type="scientific">Cylindrotheca closterium</name>
    <dbReference type="NCBI Taxonomy" id="2856"/>
    <lineage>
        <taxon>Eukaryota</taxon>
        <taxon>Sar</taxon>
        <taxon>Stramenopiles</taxon>
        <taxon>Ochrophyta</taxon>
        <taxon>Bacillariophyta</taxon>
        <taxon>Bacillariophyceae</taxon>
        <taxon>Bacillariophycidae</taxon>
        <taxon>Bacillariales</taxon>
        <taxon>Bacillariaceae</taxon>
        <taxon>Cylindrotheca</taxon>
    </lineage>
</organism>